<dbReference type="EMBL" id="GBRH01279687">
    <property type="protein sequence ID" value="JAD18208.1"/>
    <property type="molecule type" value="Transcribed_RNA"/>
</dbReference>
<name>A0A0A8XZL9_ARUDO</name>
<proteinExistence type="predicted"/>
<reference evidence="1" key="2">
    <citation type="journal article" date="2015" name="Data Brief">
        <title>Shoot transcriptome of the giant reed, Arundo donax.</title>
        <authorList>
            <person name="Barrero R.A."/>
            <person name="Guerrero F.D."/>
            <person name="Moolhuijzen P."/>
            <person name="Goolsby J.A."/>
            <person name="Tidwell J."/>
            <person name="Bellgard S.E."/>
            <person name="Bellgard M.I."/>
        </authorList>
    </citation>
    <scope>NUCLEOTIDE SEQUENCE</scope>
    <source>
        <tissue evidence="1">Shoot tissue taken approximately 20 cm above the soil surface</tissue>
    </source>
</reference>
<dbReference type="AlphaFoldDB" id="A0A0A8XZL9"/>
<protein>
    <submittedName>
        <fullName evidence="1">Uncharacterized protein</fullName>
    </submittedName>
</protein>
<evidence type="ECO:0000313" key="1">
    <source>
        <dbReference type="EMBL" id="JAD18208.1"/>
    </source>
</evidence>
<accession>A0A0A8XZL9</accession>
<reference evidence="1" key="1">
    <citation type="submission" date="2014-09" db="EMBL/GenBank/DDBJ databases">
        <authorList>
            <person name="Magalhaes I.L.F."/>
            <person name="Oliveira U."/>
            <person name="Santos F.R."/>
            <person name="Vidigal T.H.D.A."/>
            <person name="Brescovit A.D."/>
            <person name="Santos A.J."/>
        </authorList>
    </citation>
    <scope>NUCLEOTIDE SEQUENCE</scope>
    <source>
        <tissue evidence="1">Shoot tissue taken approximately 20 cm above the soil surface</tissue>
    </source>
</reference>
<sequence length="37" mass="4139">MSLCFRPTHLVIVLCQRLKATQTCSKSRLIFSGSPCI</sequence>
<organism evidence="1">
    <name type="scientific">Arundo donax</name>
    <name type="common">Giant reed</name>
    <name type="synonym">Donax arundinaceus</name>
    <dbReference type="NCBI Taxonomy" id="35708"/>
    <lineage>
        <taxon>Eukaryota</taxon>
        <taxon>Viridiplantae</taxon>
        <taxon>Streptophyta</taxon>
        <taxon>Embryophyta</taxon>
        <taxon>Tracheophyta</taxon>
        <taxon>Spermatophyta</taxon>
        <taxon>Magnoliopsida</taxon>
        <taxon>Liliopsida</taxon>
        <taxon>Poales</taxon>
        <taxon>Poaceae</taxon>
        <taxon>PACMAD clade</taxon>
        <taxon>Arundinoideae</taxon>
        <taxon>Arundineae</taxon>
        <taxon>Arundo</taxon>
    </lineage>
</organism>